<proteinExistence type="predicted"/>
<keyword evidence="1 2" id="KW-0129">CBS domain</keyword>
<dbReference type="OrthoDB" id="43333at2157"/>
<dbReference type="SUPFAM" id="SSF54631">
    <property type="entry name" value="CBS-domain pair"/>
    <property type="match status" value="1"/>
</dbReference>
<protein>
    <submittedName>
        <fullName evidence="4">Signal transduction protein</fullName>
    </submittedName>
</protein>
<gene>
    <name evidence="4" type="ORF">A6E15_02575</name>
</gene>
<feature type="domain" description="CBS" evidence="3">
    <location>
        <begin position="10"/>
        <end position="67"/>
    </location>
</feature>
<dbReference type="EMBL" id="LWLN01000001">
    <property type="protein sequence ID" value="OLZ39932.1"/>
    <property type="molecule type" value="Genomic_DNA"/>
</dbReference>
<dbReference type="InterPro" id="IPR046342">
    <property type="entry name" value="CBS_dom_sf"/>
</dbReference>
<dbReference type="Proteomes" id="UP000189370">
    <property type="component" value="Unassembled WGS sequence"/>
</dbReference>
<dbReference type="Pfam" id="PF00571">
    <property type="entry name" value="CBS"/>
    <property type="match status" value="2"/>
</dbReference>
<dbReference type="PROSITE" id="PS51371">
    <property type="entry name" value="CBS"/>
    <property type="match status" value="2"/>
</dbReference>
<dbReference type="InterPro" id="IPR000644">
    <property type="entry name" value="CBS_dom"/>
</dbReference>
<keyword evidence="5" id="KW-1185">Reference proteome</keyword>
<feature type="domain" description="CBS" evidence="3">
    <location>
        <begin position="72"/>
        <end position="128"/>
    </location>
</feature>
<evidence type="ECO:0000313" key="5">
    <source>
        <dbReference type="Proteomes" id="UP000189370"/>
    </source>
</evidence>
<dbReference type="AlphaFoldDB" id="A0A1S8ATC1"/>
<comment type="caution">
    <text evidence="4">The sequence shown here is derived from an EMBL/GenBank/DDBJ whole genome shotgun (WGS) entry which is preliminary data.</text>
</comment>
<evidence type="ECO:0000256" key="2">
    <source>
        <dbReference type="PROSITE-ProRule" id="PRU00703"/>
    </source>
</evidence>
<dbReference type="PANTHER" id="PTHR43080:SF2">
    <property type="entry name" value="CBS DOMAIN-CONTAINING PROTEIN"/>
    <property type="match status" value="1"/>
</dbReference>
<name>A0A1S8ATC1_9EURY</name>
<accession>A0A1S8ATC1</accession>
<dbReference type="SMART" id="SM00116">
    <property type="entry name" value="CBS"/>
    <property type="match status" value="2"/>
</dbReference>
<evidence type="ECO:0000259" key="3">
    <source>
        <dbReference type="PROSITE" id="PS51371"/>
    </source>
</evidence>
<dbReference type="PANTHER" id="PTHR43080">
    <property type="entry name" value="CBS DOMAIN-CONTAINING PROTEIN CBSX3, MITOCHONDRIAL"/>
    <property type="match status" value="1"/>
</dbReference>
<evidence type="ECO:0000256" key="1">
    <source>
        <dbReference type="ARBA" id="ARBA00023122"/>
    </source>
</evidence>
<dbReference type="InterPro" id="IPR051257">
    <property type="entry name" value="Diverse_CBS-Domain"/>
</dbReference>
<dbReference type="Gene3D" id="3.10.580.10">
    <property type="entry name" value="CBS-domain"/>
    <property type="match status" value="1"/>
</dbReference>
<reference evidence="5" key="1">
    <citation type="submission" date="2016-04" db="EMBL/GenBank/DDBJ databases">
        <authorList>
            <person name="Chen S.-C."/>
            <person name="Lai M.-C."/>
        </authorList>
    </citation>
    <scope>NUCLEOTIDE SEQUENCE [LARGE SCALE GENOMIC DNA]</scope>
    <source>
        <strain evidence="5">AB14</strain>
    </source>
</reference>
<dbReference type="STRING" id="301967.A6E15_02575"/>
<dbReference type="RefSeq" id="WP_076143361.1">
    <property type="nucleotide sequence ID" value="NZ_LWLN01000001.1"/>
</dbReference>
<evidence type="ECO:0000313" key="4">
    <source>
        <dbReference type="EMBL" id="OLZ39932.1"/>
    </source>
</evidence>
<organism evidence="4 5">
    <name type="scientific">Natrinema saccharevitans</name>
    <dbReference type="NCBI Taxonomy" id="301967"/>
    <lineage>
        <taxon>Archaea</taxon>
        <taxon>Methanobacteriati</taxon>
        <taxon>Methanobacteriota</taxon>
        <taxon>Stenosarchaea group</taxon>
        <taxon>Halobacteria</taxon>
        <taxon>Halobacteriales</taxon>
        <taxon>Natrialbaceae</taxon>
        <taxon>Natrinema</taxon>
    </lineage>
</organism>
<sequence>MIRTTVETVALRSPPTIAPTTPVSAAARRLRRPDVSALPVLEDDSLVGIVTGSDIVALVAETDARPVVRELMSNPVTTIGPTATLSAAAERMRTAGVRQLPVVADGRYRGLLPAHTLAPYLSRHRLEIEWDDEPLRVDRSAESGLTAGD</sequence>